<gene>
    <name evidence="1" type="ordered locus">MA_3161</name>
</gene>
<keyword evidence="2" id="KW-1185">Reference proteome</keyword>
<dbReference type="AlphaFoldDB" id="Q8TL79"/>
<dbReference type="EMBL" id="AE010299">
    <property type="protein sequence ID" value="AAM06534.1"/>
    <property type="molecule type" value="Genomic_DNA"/>
</dbReference>
<dbReference type="HOGENOM" id="CLU_1727231_0_0_2"/>
<name>Q8TL79_METAC</name>
<dbReference type="EnsemblBacteria" id="AAM06534">
    <property type="protein sequence ID" value="AAM06534"/>
    <property type="gene ID" value="MA_3161"/>
</dbReference>
<dbReference type="Proteomes" id="UP000002487">
    <property type="component" value="Chromosome"/>
</dbReference>
<sequence length="154" mass="18138">MIKMDHDTTRDKDTEENEIYEGAHPELQDLPLPATDNMLYSILNSLNQNIADFHAYLKFKNYISDETLKTELLKRSMGIHRDFSALFLHTKEELVFIHPELLEKAERILFKGEAGTDFIKYTCKMGKLIDDYKTTLYREGYLPDFKWNFMSSDI</sequence>
<evidence type="ECO:0008006" key="3">
    <source>
        <dbReference type="Google" id="ProtNLM"/>
    </source>
</evidence>
<dbReference type="STRING" id="188937.MA_3161"/>
<evidence type="ECO:0000313" key="1">
    <source>
        <dbReference type="EMBL" id="AAM06534.1"/>
    </source>
</evidence>
<dbReference type="InParanoid" id="Q8TL79"/>
<reference evidence="1 2" key="1">
    <citation type="journal article" date="2002" name="Genome Res.">
        <title>The genome of Methanosarcina acetivorans reveals extensive metabolic and physiological diversity.</title>
        <authorList>
            <person name="Galagan J.E."/>
            <person name="Nusbaum C."/>
            <person name="Roy A."/>
            <person name="Endrizzi M.G."/>
            <person name="Macdonald P."/>
            <person name="FitzHugh W."/>
            <person name="Calvo S."/>
            <person name="Engels R."/>
            <person name="Smirnov S."/>
            <person name="Atnoor D."/>
            <person name="Brown A."/>
            <person name="Allen N."/>
            <person name="Naylor J."/>
            <person name="Stange-Thomann N."/>
            <person name="DeArellano K."/>
            <person name="Johnson R."/>
            <person name="Linton L."/>
            <person name="McEwan P."/>
            <person name="McKernan K."/>
            <person name="Talamas J."/>
            <person name="Tirrell A."/>
            <person name="Ye W."/>
            <person name="Zimmer A."/>
            <person name="Barber R.D."/>
            <person name="Cann I."/>
            <person name="Graham D.E."/>
            <person name="Grahame D.A."/>
            <person name="Guss A."/>
            <person name="Hedderich R."/>
            <person name="Ingram-Smith C."/>
            <person name="Kuettner C.H."/>
            <person name="Krzycki J.A."/>
            <person name="Leigh J.A."/>
            <person name="Li W."/>
            <person name="Liu J."/>
            <person name="Mukhopadhyay B."/>
            <person name="Reeve J.N."/>
            <person name="Smith K."/>
            <person name="Springer T.A."/>
            <person name="Umayam L.A."/>
            <person name="White O."/>
            <person name="White R.H."/>
            <person name="de Macario E.C."/>
            <person name="Ferry J.G."/>
            <person name="Jarrell K.F."/>
            <person name="Jing H."/>
            <person name="Macario A.J.L."/>
            <person name="Paulsen I."/>
            <person name="Pritchett M."/>
            <person name="Sowers K.R."/>
            <person name="Swanson R.V."/>
            <person name="Zinder S.H."/>
            <person name="Lander E."/>
            <person name="Metcalf W.W."/>
            <person name="Birren B."/>
        </authorList>
    </citation>
    <scope>NUCLEOTIDE SEQUENCE [LARGE SCALE GENOMIC DNA]</scope>
    <source>
        <strain evidence="2">ATCC 35395 / DSM 2834 / JCM 12185 / C2A</strain>
    </source>
</reference>
<proteinExistence type="predicted"/>
<accession>Q8TL79</accession>
<evidence type="ECO:0000313" key="2">
    <source>
        <dbReference type="Proteomes" id="UP000002487"/>
    </source>
</evidence>
<protein>
    <recommendedName>
        <fullName evidence="3">Hemerythrin-like domain-containing protein</fullName>
    </recommendedName>
</protein>
<dbReference type="KEGG" id="mac:MA_3161"/>
<organism evidence="1 2">
    <name type="scientific">Methanosarcina acetivorans (strain ATCC 35395 / DSM 2834 / JCM 12185 / C2A)</name>
    <dbReference type="NCBI Taxonomy" id="188937"/>
    <lineage>
        <taxon>Archaea</taxon>
        <taxon>Methanobacteriati</taxon>
        <taxon>Methanobacteriota</taxon>
        <taxon>Stenosarchaea group</taxon>
        <taxon>Methanomicrobia</taxon>
        <taxon>Methanosarcinales</taxon>
        <taxon>Methanosarcinaceae</taxon>
        <taxon>Methanosarcina</taxon>
    </lineage>
</organism>